<dbReference type="InterPro" id="IPR006179">
    <property type="entry name" value="5_nucleotidase/apyrase"/>
</dbReference>
<dbReference type="Proteomes" id="UP000001075">
    <property type="component" value="Unassembled WGS sequence"/>
</dbReference>
<evidence type="ECO:0000259" key="3">
    <source>
        <dbReference type="Pfam" id="PF02872"/>
    </source>
</evidence>
<dbReference type="SUPFAM" id="SSF56300">
    <property type="entry name" value="Metallo-dependent phosphatases"/>
    <property type="match status" value="1"/>
</dbReference>
<dbReference type="FunCoup" id="G3I1B5">
    <property type="interactions" value="149"/>
</dbReference>
<dbReference type="InterPro" id="IPR029052">
    <property type="entry name" value="Metallo-depent_PP-like"/>
</dbReference>
<sequence length="240" mass="27266">MGLVEEDWLDTLATVNKSNVNYKDYVEAANELAVELREEGADLVIAMTHMKWGNDTRLAQRAEGLDLILGGHDHEYGIRRVNETWIVKSGSDFKNLTKINIRLFDASFQYVFEKVDVVSYLEEDSYIKAIVRDFTQNIQVAGIEFGFDPDAEPGHRVIRDTVKVQGQYLWKKKVYLLATKEYIANSFVVSKTLDINTDHGCIGAMNLGMGPVAAQAQKSHPPKPALHRFHFFRYTSAHKK</sequence>
<dbReference type="eggNOG" id="KOG4419">
    <property type="taxonomic scope" value="Eukaryota"/>
</dbReference>
<dbReference type="Gene3D" id="3.60.21.10">
    <property type="match status" value="1"/>
</dbReference>
<dbReference type="PANTHER" id="PTHR11575">
    <property type="entry name" value="5'-NUCLEOTIDASE-RELATED"/>
    <property type="match status" value="1"/>
</dbReference>
<dbReference type="STRING" id="10029.G3I1B5"/>
<dbReference type="GO" id="GO:0016787">
    <property type="term" value="F:hydrolase activity"/>
    <property type="evidence" value="ECO:0007669"/>
    <property type="project" value="InterPro"/>
</dbReference>
<dbReference type="InterPro" id="IPR008334">
    <property type="entry name" value="5'-Nucleotdase_C"/>
</dbReference>
<dbReference type="PRINTS" id="PR01607">
    <property type="entry name" value="APYRASEFAMLY"/>
</dbReference>
<dbReference type="Pfam" id="PF02872">
    <property type="entry name" value="5_nucleotid_C"/>
    <property type="match status" value="1"/>
</dbReference>
<evidence type="ECO:0000313" key="5">
    <source>
        <dbReference type="Proteomes" id="UP000001075"/>
    </source>
</evidence>
<dbReference type="InParanoid" id="G3I1B5"/>
<name>G3I1B5_CRIGR</name>
<feature type="domain" description="5'-Nucleotidase C-terminal" evidence="3">
    <location>
        <begin position="136"/>
        <end position="185"/>
    </location>
</feature>
<proteinExistence type="inferred from homology"/>
<organism evidence="4 5">
    <name type="scientific">Cricetulus griseus</name>
    <name type="common">Chinese hamster</name>
    <name type="synonym">Cricetulus barabensis griseus</name>
    <dbReference type="NCBI Taxonomy" id="10029"/>
    <lineage>
        <taxon>Eukaryota</taxon>
        <taxon>Metazoa</taxon>
        <taxon>Chordata</taxon>
        <taxon>Craniata</taxon>
        <taxon>Vertebrata</taxon>
        <taxon>Euteleostomi</taxon>
        <taxon>Mammalia</taxon>
        <taxon>Eutheria</taxon>
        <taxon>Euarchontoglires</taxon>
        <taxon>Glires</taxon>
        <taxon>Rodentia</taxon>
        <taxon>Myomorpha</taxon>
        <taxon>Muroidea</taxon>
        <taxon>Cricetidae</taxon>
        <taxon>Cricetinae</taxon>
        <taxon>Cricetulus</taxon>
    </lineage>
</organism>
<reference evidence="5" key="1">
    <citation type="journal article" date="2011" name="Nat. Biotechnol.">
        <title>The genomic sequence of the Chinese hamster ovary (CHO)-K1 cell line.</title>
        <authorList>
            <person name="Xu X."/>
            <person name="Nagarajan H."/>
            <person name="Lewis N.E."/>
            <person name="Pan S."/>
            <person name="Cai Z."/>
            <person name="Liu X."/>
            <person name="Chen W."/>
            <person name="Xie M."/>
            <person name="Wang W."/>
            <person name="Hammond S."/>
            <person name="Andersen M.R."/>
            <person name="Neff N."/>
            <person name="Passarelli B."/>
            <person name="Koh W."/>
            <person name="Fan H.C."/>
            <person name="Wang J."/>
            <person name="Gui Y."/>
            <person name="Lee K.H."/>
            <person name="Betenbaugh M.J."/>
            <person name="Quake S.R."/>
            <person name="Famili I."/>
            <person name="Palsson B.O."/>
            <person name="Wang J."/>
        </authorList>
    </citation>
    <scope>NUCLEOTIDE SEQUENCE [LARGE SCALE GENOMIC DNA]</scope>
    <source>
        <strain evidence="5">CHO K1 cell line</strain>
    </source>
</reference>
<evidence type="ECO:0000256" key="2">
    <source>
        <dbReference type="ARBA" id="ARBA00029793"/>
    </source>
</evidence>
<dbReference type="InterPro" id="IPR036907">
    <property type="entry name" value="5'-Nucleotdase_C_sf"/>
</dbReference>
<dbReference type="SUPFAM" id="SSF55816">
    <property type="entry name" value="5'-nucleotidase (syn. UDP-sugar hydrolase), C-terminal domain"/>
    <property type="match status" value="1"/>
</dbReference>
<gene>
    <name evidence="4" type="ORF">I79_017168</name>
</gene>
<accession>G3I1B5</accession>
<protein>
    <recommendedName>
        <fullName evidence="2">Ecto-5'-nucleotidase</fullName>
    </recommendedName>
</protein>
<comment type="similarity">
    <text evidence="1">Belongs to the 5'-nucleotidase family.</text>
</comment>
<evidence type="ECO:0000313" key="4">
    <source>
        <dbReference type="EMBL" id="EGW00123.1"/>
    </source>
</evidence>
<dbReference type="PANTHER" id="PTHR11575:SF48">
    <property type="entry name" value="5'-NUCLEOTIDASE"/>
    <property type="match status" value="1"/>
</dbReference>
<dbReference type="GO" id="GO:0009166">
    <property type="term" value="P:nucleotide catabolic process"/>
    <property type="evidence" value="ECO:0007669"/>
    <property type="project" value="InterPro"/>
</dbReference>
<dbReference type="AlphaFoldDB" id="G3I1B5"/>
<evidence type="ECO:0000256" key="1">
    <source>
        <dbReference type="ARBA" id="ARBA00006654"/>
    </source>
</evidence>
<dbReference type="EMBL" id="JH001063">
    <property type="protein sequence ID" value="EGW00123.1"/>
    <property type="molecule type" value="Genomic_DNA"/>
</dbReference>